<evidence type="ECO:0000313" key="1">
    <source>
        <dbReference type="EnsemblMetazoa" id="Aqu2.1.36835_001"/>
    </source>
</evidence>
<dbReference type="InParanoid" id="A0A1X7V957"/>
<protein>
    <submittedName>
        <fullName evidence="1">Uncharacterized protein</fullName>
    </submittedName>
</protein>
<name>A0A1X7V957_AMPQE</name>
<dbReference type="AlphaFoldDB" id="A0A1X7V957"/>
<proteinExistence type="predicted"/>
<dbReference type="EnsemblMetazoa" id="Aqu2.1.36835_001">
    <property type="protein sequence ID" value="Aqu2.1.36835_001"/>
    <property type="gene ID" value="Aqu2.1.36835"/>
</dbReference>
<organism evidence="1">
    <name type="scientific">Amphimedon queenslandica</name>
    <name type="common">Sponge</name>
    <dbReference type="NCBI Taxonomy" id="400682"/>
    <lineage>
        <taxon>Eukaryota</taxon>
        <taxon>Metazoa</taxon>
        <taxon>Porifera</taxon>
        <taxon>Demospongiae</taxon>
        <taxon>Heteroscleromorpha</taxon>
        <taxon>Haplosclerida</taxon>
        <taxon>Niphatidae</taxon>
        <taxon>Amphimedon</taxon>
    </lineage>
</organism>
<sequence length="52" mass="6012">HLPFPPSLSLLTFSPLFEQVSFSLVEGLAYDKHQTLVLNFLLHEEPYAKRKI</sequence>
<reference evidence="1" key="1">
    <citation type="submission" date="2017-05" db="UniProtKB">
        <authorList>
            <consortium name="EnsemblMetazoa"/>
        </authorList>
    </citation>
    <scope>IDENTIFICATION</scope>
</reference>
<accession>A0A1X7V957</accession>